<dbReference type="STRING" id="946362.F2U9X9"/>
<evidence type="ECO:0000256" key="8">
    <source>
        <dbReference type="ARBA" id="ARBA00023242"/>
    </source>
</evidence>
<evidence type="ECO:0000256" key="6">
    <source>
        <dbReference type="ARBA" id="ARBA00022603"/>
    </source>
</evidence>
<dbReference type="EC" id="2.1.1.60" evidence="3"/>
<evidence type="ECO:0000256" key="1">
    <source>
        <dbReference type="ARBA" id="ARBA00004123"/>
    </source>
</evidence>
<keyword evidence="8" id="KW-0539">Nucleus</keyword>
<dbReference type="Proteomes" id="UP000007799">
    <property type="component" value="Unassembled WGS sequence"/>
</dbReference>
<gene>
    <name evidence="10" type="ORF">PTSG_12284</name>
</gene>
<dbReference type="OrthoDB" id="413520at2759"/>
<dbReference type="InterPro" id="IPR019410">
    <property type="entry name" value="Methyltransf_16"/>
</dbReference>
<dbReference type="Pfam" id="PF10294">
    <property type="entry name" value="Methyltransf_16"/>
    <property type="match status" value="1"/>
</dbReference>
<keyword evidence="7" id="KW-0808">Transferase</keyword>
<dbReference type="InParanoid" id="F2U9X9"/>
<dbReference type="InterPro" id="IPR025800">
    <property type="entry name" value="CaM-Lys-N-MeTrfase"/>
</dbReference>
<dbReference type="SUPFAM" id="SSF53335">
    <property type="entry name" value="S-adenosyl-L-methionine-dependent methyltransferases"/>
    <property type="match status" value="1"/>
</dbReference>
<evidence type="ECO:0000313" key="11">
    <source>
        <dbReference type="Proteomes" id="UP000007799"/>
    </source>
</evidence>
<dbReference type="EMBL" id="GL832966">
    <property type="protein sequence ID" value="EGD73554.1"/>
    <property type="molecule type" value="Genomic_DNA"/>
</dbReference>
<feature type="compositionally biased region" description="Low complexity" evidence="9">
    <location>
        <begin position="19"/>
        <end position="30"/>
    </location>
</feature>
<keyword evidence="11" id="KW-1185">Reference proteome</keyword>
<dbReference type="RefSeq" id="XP_004993836.1">
    <property type="nucleotide sequence ID" value="XM_004993779.1"/>
</dbReference>
<feature type="region of interest" description="Disordered" evidence="9">
    <location>
        <begin position="19"/>
        <end position="45"/>
    </location>
</feature>
<dbReference type="PANTHER" id="PTHR13539">
    <property type="entry name" value="CALMODULIN-LYSINE N-METHYLTRANSFERASE"/>
    <property type="match status" value="1"/>
</dbReference>
<dbReference type="OMA" id="TAFFTID"/>
<dbReference type="GeneID" id="16074415"/>
<dbReference type="GO" id="GO:0005634">
    <property type="term" value="C:nucleus"/>
    <property type="evidence" value="ECO:0007669"/>
    <property type="project" value="UniProtKB-SubCell"/>
</dbReference>
<accession>F2U9X9</accession>
<name>F2U9X9_SALR5</name>
<evidence type="ECO:0000256" key="9">
    <source>
        <dbReference type="SAM" id="MobiDB-lite"/>
    </source>
</evidence>
<protein>
    <recommendedName>
        <fullName evidence="4">Calmodulin-lysine N-methyltransferase</fullName>
        <ecNumber evidence="3">2.1.1.60</ecNumber>
    </recommendedName>
</protein>
<reference evidence="10" key="1">
    <citation type="submission" date="2009-08" db="EMBL/GenBank/DDBJ databases">
        <title>Annotation of Salpingoeca rosetta.</title>
        <authorList>
            <consortium name="The Broad Institute Genome Sequencing Platform"/>
            <person name="Russ C."/>
            <person name="Cuomo C."/>
            <person name="Burger G."/>
            <person name="Gray M.W."/>
            <person name="Holland P.W.H."/>
            <person name="King N."/>
            <person name="Lang F.B.F."/>
            <person name="Roger A.J."/>
            <person name="Ruiz-Trillo I."/>
            <person name="Young S.K."/>
            <person name="Zeng Q."/>
            <person name="Gargeya S."/>
            <person name="Alvarado L."/>
            <person name="Berlin A."/>
            <person name="Chapman S.B."/>
            <person name="Chen Z."/>
            <person name="Freedman E."/>
            <person name="Gellesch M."/>
            <person name="Goldberg J."/>
            <person name="Griggs A."/>
            <person name="Gujja S."/>
            <person name="Heilman E."/>
            <person name="Heiman D."/>
            <person name="Howarth C."/>
            <person name="Mehta T."/>
            <person name="Neiman D."/>
            <person name="Pearson M."/>
            <person name="Roberts A."/>
            <person name="Saif S."/>
            <person name="Shea T."/>
            <person name="Shenoy N."/>
            <person name="Sisk P."/>
            <person name="Stolte C."/>
            <person name="Sykes S."/>
            <person name="White J."/>
            <person name="Yandava C."/>
            <person name="Haas B."/>
            <person name="Nusbaum C."/>
            <person name="Birren B."/>
        </authorList>
    </citation>
    <scope>NUCLEOTIDE SEQUENCE [LARGE SCALE GENOMIC DNA]</scope>
    <source>
        <strain evidence="10">ATCC 50818</strain>
    </source>
</reference>
<dbReference type="FunCoup" id="F2U9X9">
    <property type="interactions" value="800"/>
</dbReference>
<dbReference type="PANTHER" id="PTHR13539:SF3">
    <property type="entry name" value="CALMODULIN-LYSINE N-METHYLTRANSFERASE"/>
    <property type="match status" value="1"/>
</dbReference>
<keyword evidence="6" id="KW-0489">Methyltransferase</keyword>
<evidence type="ECO:0000256" key="2">
    <source>
        <dbReference type="ARBA" id="ARBA00004496"/>
    </source>
</evidence>
<organism evidence="11">
    <name type="scientific">Salpingoeca rosetta (strain ATCC 50818 / BSB-021)</name>
    <dbReference type="NCBI Taxonomy" id="946362"/>
    <lineage>
        <taxon>Eukaryota</taxon>
        <taxon>Choanoflagellata</taxon>
        <taxon>Craspedida</taxon>
        <taxon>Salpingoecidae</taxon>
        <taxon>Salpingoeca</taxon>
    </lineage>
</organism>
<keyword evidence="5" id="KW-0963">Cytoplasm</keyword>
<dbReference type="InterPro" id="IPR029063">
    <property type="entry name" value="SAM-dependent_MTases_sf"/>
</dbReference>
<evidence type="ECO:0000256" key="3">
    <source>
        <dbReference type="ARBA" id="ARBA00011914"/>
    </source>
</evidence>
<evidence type="ECO:0000256" key="4">
    <source>
        <dbReference type="ARBA" id="ARBA00020594"/>
    </source>
</evidence>
<sequence>MSSTHKHKWRILRDAILKAAQAAKQQQEQPQEQREPQEEEGAAVDDASVRRFQSYGLVTSHRVEPGTINRIAFSGNGTVLADSADQDSDVLLGTWHRHDAPGFDSFQPLVFHLRPVVTLQDMLGFNNTGNVCIWPSEEVLVHWILSQPGVFKGLRVCEIGGGMASLAGLAVAINEQAEEVVLTDGNENSMSCIHATLAANRGAFTTENVTAQRLDWTQPAHYQHLQHRFDVVLCADCCFFDEFRPALAEVLQTITRPSGHVLLICPERRGTRSAFLQLASDRFRVEEIPSFDAELQRQHEHVLASNPKYEPDIHFPKAAKLTPLK</sequence>
<dbReference type="AlphaFoldDB" id="F2U9X9"/>
<evidence type="ECO:0000256" key="7">
    <source>
        <dbReference type="ARBA" id="ARBA00022679"/>
    </source>
</evidence>
<comment type="subcellular location">
    <subcellularLocation>
        <location evidence="2">Cytoplasm</location>
    </subcellularLocation>
    <subcellularLocation>
        <location evidence="1">Nucleus</location>
    </subcellularLocation>
</comment>
<dbReference type="Gene3D" id="3.40.50.150">
    <property type="entry name" value="Vaccinia Virus protein VP39"/>
    <property type="match status" value="1"/>
</dbReference>
<dbReference type="GO" id="GO:0005737">
    <property type="term" value="C:cytoplasm"/>
    <property type="evidence" value="ECO:0007669"/>
    <property type="project" value="UniProtKB-SubCell"/>
</dbReference>
<dbReference type="eggNOG" id="KOG3201">
    <property type="taxonomic scope" value="Eukaryota"/>
</dbReference>
<evidence type="ECO:0000313" key="10">
    <source>
        <dbReference type="EMBL" id="EGD73554.1"/>
    </source>
</evidence>
<dbReference type="GO" id="GO:0018025">
    <property type="term" value="F:calmodulin-lysine N-methyltransferase activity"/>
    <property type="evidence" value="ECO:0007669"/>
    <property type="project" value="UniProtKB-EC"/>
</dbReference>
<proteinExistence type="predicted"/>
<evidence type="ECO:0000256" key="5">
    <source>
        <dbReference type="ARBA" id="ARBA00022490"/>
    </source>
</evidence>
<dbReference type="GO" id="GO:0032259">
    <property type="term" value="P:methylation"/>
    <property type="evidence" value="ECO:0007669"/>
    <property type="project" value="UniProtKB-KW"/>
</dbReference>
<dbReference type="KEGG" id="sre:PTSG_12284"/>